<dbReference type="STRING" id="937775.Metlim_0964"/>
<dbReference type="RefSeq" id="WP_004076817.1">
    <property type="nucleotide sequence ID" value="NZ_CM001436.1"/>
</dbReference>
<gene>
    <name evidence="3" type="ORF">Metlim_0964</name>
</gene>
<dbReference type="Gene3D" id="2.60.40.10">
    <property type="entry name" value="Immunoglobulins"/>
    <property type="match status" value="1"/>
</dbReference>
<dbReference type="PANTHER" id="PTHR35902:SF3">
    <property type="entry name" value="NPCBM-ASSOCIATED, NEW3 DOMAIN OF ALPHA-GALACTOSIDASE"/>
    <property type="match status" value="1"/>
</dbReference>
<reference evidence="3 4" key="1">
    <citation type="submission" date="2011-10" db="EMBL/GenBank/DDBJ databases">
        <title>The Improved High-Quality Draft genome of Methanoplanus limicola DSM 2279.</title>
        <authorList>
            <consortium name="US DOE Joint Genome Institute (JGI-PGF)"/>
            <person name="Lucas S."/>
            <person name="Copeland A."/>
            <person name="Lapidus A."/>
            <person name="Glavina del Rio T."/>
            <person name="Dalin E."/>
            <person name="Tice H."/>
            <person name="Bruce D."/>
            <person name="Goodwin L."/>
            <person name="Pitluck S."/>
            <person name="Peters L."/>
            <person name="Mikhailova N."/>
            <person name="Lu M."/>
            <person name="Kyrpides N."/>
            <person name="Mavromatis K."/>
            <person name="Ivanova N."/>
            <person name="Markowitz V."/>
            <person name="Cheng J.-F."/>
            <person name="Hugenholtz P."/>
            <person name="Woyke T."/>
            <person name="Wu D."/>
            <person name="Wirth R."/>
            <person name="Brambilla E.-M."/>
            <person name="Klenk H.-P."/>
            <person name="Eisen J.A."/>
        </authorList>
    </citation>
    <scope>NUCLEOTIDE SEQUENCE [LARGE SCALE GENOMIC DNA]</scope>
    <source>
        <strain evidence="3 4">DSM 2279</strain>
    </source>
</reference>
<accession>H1YYI8</accession>
<feature type="compositionally biased region" description="Low complexity" evidence="1">
    <location>
        <begin position="345"/>
        <end position="367"/>
    </location>
</feature>
<feature type="region of interest" description="Disordered" evidence="1">
    <location>
        <begin position="345"/>
        <end position="374"/>
    </location>
</feature>
<dbReference type="InParanoid" id="H1YYI8"/>
<dbReference type="HOGENOM" id="CLU_048387_0_0_2"/>
<dbReference type="OrthoDB" id="65070at2157"/>
<organism evidence="3 4">
    <name type="scientific">Methanoplanus limicola DSM 2279</name>
    <dbReference type="NCBI Taxonomy" id="937775"/>
    <lineage>
        <taxon>Archaea</taxon>
        <taxon>Methanobacteriati</taxon>
        <taxon>Methanobacteriota</taxon>
        <taxon>Stenosarchaea group</taxon>
        <taxon>Methanomicrobia</taxon>
        <taxon>Methanomicrobiales</taxon>
        <taxon>Methanomicrobiaceae</taxon>
        <taxon>Methanoplanus</taxon>
    </lineage>
</organism>
<keyword evidence="2" id="KW-0472">Membrane</keyword>
<dbReference type="InterPro" id="IPR013783">
    <property type="entry name" value="Ig-like_fold"/>
</dbReference>
<dbReference type="AlphaFoldDB" id="H1YYI8"/>
<keyword evidence="4" id="KW-1185">Reference proteome</keyword>
<name>H1YYI8_9EURY</name>
<evidence type="ECO:0000313" key="4">
    <source>
        <dbReference type="Proteomes" id="UP000005741"/>
    </source>
</evidence>
<feature type="transmembrane region" description="Helical" evidence="2">
    <location>
        <begin position="387"/>
        <end position="406"/>
    </location>
</feature>
<dbReference type="PATRIC" id="fig|937775.9.peg.1116"/>
<evidence type="ECO:0000256" key="1">
    <source>
        <dbReference type="SAM" id="MobiDB-lite"/>
    </source>
</evidence>
<evidence type="ECO:0000256" key="2">
    <source>
        <dbReference type="SAM" id="Phobius"/>
    </source>
</evidence>
<keyword evidence="2" id="KW-1133">Transmembrane helix</keyword>
<dbReference type="Proteomes" id="UP000005741">
    <property type="component" value="Chromosome"/>
</dbReference>
<dbReference type="EMBL" id="CM001436">
    <property type="protein sequence ID" value="EHQ35086.1"/>
    <property type="molecule type" value="Genomic_DNA"/>
</dbReference>
<protein>
    <submittedName>
        <fullName evidence="3">Uncharacterized protein</fullName>
    </submittedName>
</protein>
<sequence length="427" mass="45161">MNSQRIFSGILIFLIAVSFCGIVSADDSGSSAYTYVAVTDVDISPEVFVKGDTGIITVTVKNTGTESVSINRAELYSSDISVVNDDAYDTVTPIGAGNEMKFSFTVDADAPDGIYYPRFYLDYTGSNSFSYNIPVKIESTGLSISVIDSPDSWQNGNEDQIILLIGNPRENAVKGVELSPSGEGVTSGQTSYFIGNLDPDESREIKFDITPADAEYIKFDALWRNGINKHISSVSIPVFYGDDKTGAEPILNNVKTTTSGSYSTVSGDITNAGLEDAMSIVVTVGSPAVPVDPYKMYVIGSLEPDDFSSFDLTYTLQSGKNTGEMPVIITYKDLNGNGYEKEYSVSSGSGSAVSSDSSSPDSFEGGSNAPRGGGGMMGGMGGGFSKIPILEIVVIIIAGLGLVVVWKKGYIKKGSEAVKAKLGKGKK</sequence>
<keyword evidence="2" id="KW-0812">Transmembrane</keyword>
<proteinExistence type="predicted"/>
<evidence type="ECO:0000313" key="3">
    <source>
        <dbReference type="EMBL" id="EHQ35086.1"/>
    </source>
</evidence>
<dbReference type="PANTHER" id="PTHR35902">
    <property type="entry name" value="S-LAYER DOMAIN-LIKE PROTEIN-RELATED"/>
    <property type="match status" value="1"/>
</dbReference>